<dbReference type="OrthoDB" id="498286at2759"/>
<feature type="compositionally biased region" description="Basic and acidic residues" evidence="1">
    <location>
        <begin position="253"/>
        <end position="269"/>
    </location>
</feature>
<reference evidence="2 3" key="1">
    <citation type="submission" date="2011-10" db="EMBL/GenBank/DDBJ databases">
        <authorList>
            <person name="Genoscope - CEA"/>
        </authorList>
    </citation>
    <scope>NUCLEOTIDE SEQUENCE [LARGE SCALE GENOMIC DNA]</scope>
    <source>
        <strain evidence="2 3">RCC 1105</strain>
    </source>
</reference>
<evidence type="ECO:0000256" key="1">
    <source>
        <dbReference type="SAM" id="MobiDB-lite"/>
    </source>
</evidence>
<dbReference type="KEGG" id="bpg:Bathy09g00790"/>
<accession>K8F403</accession>
<dbReference type="RefSeq" id="XP_007511212.1">
    <property type="nucleotide sequence ID" value="XM_007511150.1"/>
</dbReference>
<dbReference type="Proteomes" id="UP000198341">
    <property type="component" value="Chromosome 9"/>
</dbReference>
<dbReference type="EMBL" id="FO082270">
    <property type="protein sequence ID" value="CCO66772.1"/>
    <property type="molecule type" value="Genomic_DNA"/>
</dbReference>
<dbReference type="AlphaFoldDB" id="K8F403"/>
<dbReference type="STRING" id="41875.K8F403"/>
<feature type="region of interest" description="Disordered" evidence="1">
    <location>
        <begin position="253"/>
        <end position="282"/>
    </location>
</feature>
<evidence type="ECO:0000313" key="2">
    <source>
        <dbReference type="EMBL" id="CCO66772.1"/>
    </source>
</evidence>
<proteinExistence type="predicted"/>
<feature type="compositionally biased region" description="Basic and acidic residues" evidence="1">
    <location>
        <begin position="40"/>
        <end position="58"/>
    </location>
</feature>
<name>K8F403_9CHLO</name>
<gene>
    <name evidence="2" type="ORF">Bathy09g00790</name>
</gene>
<organism evidence="2 3">
    <name type="scientific">Bathycoccus prasinos</name>
    <dbReference type="NCBI Taxonomy" id="41875"/>
    <lineage>
        <taxon>Eukaryota</taxon>
        <taxon>Viridiplantae</taxon>
        <taxon>Chlorophyta</taxon>
        <taxon>Mamiellophyceae</taxon>
        <taxon>Mamiellales</taxon>
        <taxon>Bathycoccaceae</taxon>
        <taxon>Bathycoccus</taxon>
    </lineage>
</organism>
<evidence type="ECO:0000313" key="3">
    <source>
        <dbReference type="Proteomes" id="UP000198341"/>
    </source>
</evidence>
<protein>
    <submittedName>
        <fullName evidence="2">Uncharacterized protein</fullName>
    </submittedName>
</protein>
<dbReference type="GeneID" id="19013586"/>
<dbReference type="eggNOG" id="ENOG502S6YE">
    <property type="taxonomic scope" value="Eukaryota"/>
</dbReference>
<feature type="region of interest" description="Disordered" evidence="1">
    <location>
        <begin position="35"/>
        <end position="87"/>
    </location>
</feature>
<sequence length="282" mass="32947">MEEDDDVIVLVDPGIDIGARLFEETKLKKTKTNLVVVVRNHREEEEEKKTRDENDNHSSSEQTTGGGALSSLFFDDDDKDESVKKKTKTKSKRTRWDLVTTKTTTTNKKKKIDEDEKRNERPKCTLRLEYWMRSEEMTAKKREHVAKLDELGGYYGVEDHIEKTVFGNDPGVNVVLEENMFPYDCPPGVSHWTLWSREDMKGEEIQEWVSEYLRKHRKDVVEWNYDMNDNCSVDVPHYHVFLRVEDEEYEMKARSKPGEISYSRDERAMNEGASEGGGSKRH</sequence>
<keyword evidence="3" id="KW-1185">Reference proteome</keyword>